<comment type="caution">
    <text evidence="2">The sequence shown here is derived from an EMBL/GenBank/DDBJ whole genome shotgun (WGS) entry which is preliminary data.</text>
</comment>
<dbReference type="OrthoDB" id="427480at2759"/>
<dbReference type="PANTHER" id="PTHR43173:SF24">
    <property type="entry name" value="ABC1 ATYPICAL KINASE-LIKE DOMAIN-CONTAINING PROTEIN"/>
    <property type="match status" value="1"/>
</dbReference>
<sequence>MGSRGREEQEGSWRRKYRRPLLSAAALQLPQLSSTHDNKNRSRIAQPLVRRRVHISAFLGGLAVAAVKLATVLASKVFCGRSWPFIQTASLSSFFIGKHCSDVKISKAASIILEPLYWLSGPVLWTTLSQHILSWCWPDAYRTLRFWRRLLPIYTRYITTKWQVRNKNHAERERVWAQTHEWGGKKVYELILDMSGFYVKSAQILASKAEFVPGAWTRHLSKLLDSAPPRPFHEVKHTIQQQLRECSWGTSMNKCKVAPPLEAVFLDLDKVPLAAASIAQVHGGTLRDGTQIVVKVQHRGMETMMQSDLRNIVWLAKFLQGQLPVDLYPIVKEIQNTIPLEFNFEREVRFMDAIKESMEANQLNQIVCPSPHAEFCTKKLIVMQRIYGVPFTQILHPSKGDSHPRLGEALQAVRHLLEAYGQMIFLDGVFHADPHAGNLFLLPDGRLGLLDYGQSKEIDRGLRRKLAQMVLALCDGNSLSIALALLDIGMVFEPADAVNVPLDRVATAARILFDVCYVEEATVSPMSQNSILKEIPLKKFNQEVWMVIRTNLLLRGLCFALKLNISAARIWQPYAMTALQGS</sequence>
<dbReference type="InterPro" id="IPR051130">
    <property type="entry name" value="Mito_struct-func_regulator"/>
</dbReference>
<dbReference type="InterPro" id="IPR011009">
    <property type="entry name" value="Kinase-like_dom_sf"/>
</dbReference>
<gene>
    <name evidence="2" type="ORF">GOP47_0012658</name>
</gene>
<protein>
    <recommendedName>
        <fullName evidence="1">ABC1 atypical kinase-like domain-containing protein</fullName>
    </recommendedName>
</protein>
<name>A0A9D4US69_ADICA</name>
<dbReference type="AlphaFoldDB" id="A0A9D4US69"/>
<feature type="domain" description="ABC1 atypical kinase-like" evidence="1">
    <location>
        <begin position="257"/>
        <end position="481"/>
    </location>
</feature>
<evidence type="ECO:0000313" key="2">
    <source>
        <dbReference type="EMBL" id="KAI5072552.1"/>
    </source>
</evidence>
<dbReference type="CDD" id="cd05121">
    <property type="entry name" value="ABC1_ADCK3-like"/>
    <property type="match status" value="1"/>
</dbReference>
<accession>A0A9D4US69</accession>
<keyword evidence="3" id="KW-1185">Reference proteome</keyword>
<evidence type="ECO:0000313" key="3">
    <source>
        <dbReference type="Proteomes" id="UP000886520"/>
    </source>
</evidence>
<dbReference type="PANTHER" id="PTHR43173">
    <property type="entry name" value="ABC1 FAMILY PROTEIN"/>
    <property type="match status" value="1"/>
</dbReference>
<organism evidence="2 3">
    <name type="scientific">Adiantum capillus-veneris</name>
    <name type="common">Maidenhair fern</name>
    <dbReference type="NCBI Taxonomy" id="13818"/>
    <lineage>
        <taxon>Eukaryota</taxon>
        <taxon>Viridiplantae</taxon>
        <taxon>Streptophyta</taxon>
        <taxon>Embryophyta</taxon>
        <taxon>Tracheophyta</taxon>
        <taxon>Polypodiopsida</taxon>
        <taxon>Polypodiidae</taxon>
        <taxon>Polypodiales</taxon>
        <taxon>Pteridineae</taxon>
        <taxon>Pteridaceae</taxon>
        <taxon>Vittarioideae</taxon>
        <taxon>Adiantum</taxon>
    </lineage>
</organism>
<dbReference type="InterPro" id="IPR004147">
    <property type="entry name" value="ABC1_dom"/>
</dbReference>
<dbReference type="EMBL" id="JABFUD020000012">
    <property type="protein sequence ID" value="KAI5072552.1"/>
    <property type="molecule type" value="Genomic_DNA"/>
</dbReference>
<evidence type="ECO:0000259" key="1">
    <source>
        <dbReference type="Pfam" id="PF03109"/>
    </source>
</evidence>
<dbReference type="Proteomes" id="UP000886520">
    <property type="component" value="Chromosome 12"/>
</dbReference>
<dbReference type="SUPFAM" id="SSF56112">
    <property type="entry name" value="Protein kinase-like (PK-like)"/>
    <property type="match status" value="1"/>
</dbReference>
<proteinExistence type="predicted"/>
<reference evidence="2" key="1">
    <citation type="submission" date="2021-01" db="EMBL/GenBank/DDBJ databases">
        <title>Adiantum capillus-veneris genome.</title>
        <authorList>
            <person name="Fang Y."/>
            <person name="Liao Q."/>
        </authorList>
    </citation>
    <scope>NUCLEOTIDE SEQUENCE</scope>
    <source>
        <strain evidence="2">H3</strain>
        <tissue evidence="2">Leaf</tissue>
    </source>
</reference>
<dbReference type="Pfam" id="PF03109">
    <property type="entry name" value="ABC1"/>
    <property type="match status" value="1"/>
</dbReference>